<dbReference type="GO" id="GO:0016020">
    <property type="term" value="C:membrane"/>
    <property type="evidence" value="ECO:0007669"/>
    <property type="project" value="UniProtKB-SubCell"/>
</dbReference>
<feature type="transmembrane region" description="Helical" evidence="8">
    <location>
        <begin position="184"/>
        <end position="204"/>
    </location>
</feature>
<feature type="transmembrane region" description="Helical" evidence="8">
    <location>
        <begin position="373"/>
        <end position="391"/>
    </location>
</feature>
<evidence type="ECO:0000256" key="2">
    <source>
        <dbReference type="ARBA" id="ARBA00010992"/>
    </source>
</evidence>
<dbReference type="InterPro" id="IPR003663">
    <property type="entry name" value="Sugar/inositol_transpt"/>
</dbReference>
<feature type="transmembrane region" description="Helical" evidence="8">
    <location>
        <begin position="340"/>
        <end position="361"/>
    </location>
</feature>
<dbReference type="InParanoid" id="A0A507BBQ7"/>
<dbReference type="InterPro" id="IPR005828">
    <property type="entry name" value="MFS_sugar_transport-like"/>
</dbReference>
<dbReference type="PANTHER" id="PTHR48022:SF64">
    <property type="entry name" value="MAJOR FACILITATOR SUPERFAMILY (MFS) PROFILE DOMAIN-CONTAINING PROTEIN"/>
    <property type="match status" value="1"/>
</dbReference>
<dbReference type="InterPro" id="IPR050360">
    <property type="entry name" value="MFS_Sugar_Transporters"/>
</dbReference>
<comment type="subcellular location">
    <subcellularLocation>
        <location evidence="1">Membrane</location>
        <topology evidence="1">Multi-pass membrane protein</topology>
    </subcellularLocation>
</comment>
<evidence type="ECO:0000256" key="5">
    <source>
        <dbReference type="ARBA" id="ARBA00022989"/>
    </source>
</evidence>
<evidence type="ECO:0000313" key="11">
    <source>
        <dbReference type="Proteomes" id="UP000319257"/>
    </source>
</evidence>
<dbReference type="EMBL" id="SKBQ01000019">
    <property type="protein sequence ID" value="TPX16084.1"/>
    <property type="molecule type" value="Genomic_DNA"/>
</dbReference>
<feature type="domain" description="Major facilitator superfamily (MFS) profile" evidence="9">
    <location>
        <begin position="54"/>
        <end position="490"/>
    </location>
</feature>
<dbReference type="FunFam" id="1.20.1250.20:FF:000117">
    <property type="entry name" value="MFS hexose transporter"/>
    <property type="match status" value="1"/>
</dbReference>
<dbReference type="PROSITE" id="PS50850">
    <property type="entry name" value="MFS"/>
    <property type="match status" value="1"/>
</dbReference>
<dbReference type="InterPro" id="IPR036259">
    <property type="entry name" value="MFS_trans_sf"/>
</dbReference>
<dbReference type="NCBIfam" id="TIGR00879">
    <property type="entry name" value="SP"/>
    <property type="match status" value="1"/>
</dbReference>
<feature type="transmembrane region" description="Helical" evidence="8">
    <location>
        <begin position="437"/>
        <end position="455"/>
    </location>
</feature>
<dbReference type="Proteomes" id="UP000319257">
    <property type="component" value="Unassembled WGS sequence"/>
</dbReference>
<evidence type="ECO:0000256" key="6">
    <source>
        <dbReference type="ARBA" id="ARBA00023136"/>
    </source>
</evidence>
<feature type="transmembrane region" description="Helical" evidence="8">
    <location>
        <begin position="397"/>
        <end position="416"/>
    </location>
</feature>
<proteinExistence type="inferred from homology"/>
<keyword evidence="5 8" id="KW-1133">Transmembrane helix</keyword>
<evidence type="ECO:0000256" key="3">
    <source>
        <dbReference type="ARBA" id="ARBA00022448"/>
    </source>
</evidence>
<dbReference type="GO" id="GO:0005351">
    <property type="term" value="F:carbohydrate:proton symporter activity"/>
    <property type="evidence" value="ECO:0007669"/>
    <property type="project" value="TreeGrafter"/>
</dbReference>
<feature type="transmembrane region" description="Helical" evidence="8">
    <location>
        <begin position="91"/>
        <end position="111"/>
    </location>
</feature>
<dbReference type="InterPro" id="IPR020846">
    <property type="entry name" value="MFS_dom"/>
</dbReference>
<name>A0A507BBQ7_9PEZI</name>
<dbReference type="PANTHER" id="PTHR48022">
    <property type="entry name" value="PLASTIDIC GLUCOSE TRANSPORTER 4"/>
    <property type="match status" value="1"/>
</dbReference>
<dbReference type="RefSeq" id="XP_030997795.1">
    <property type="nucleotide sequence ID" value="XM_031138450.1"/>
</dbReference>
<dbReference type="Gene3D" id="1.20.1250.20">
    <property type="entry name" value="MFS general substrate transporter like domains"/>
    <property type="match status" value="1"/>
</dbReference>
<evidence type="ECO:0000259" key="9">
    <source>
        <dbReference type="PROSITE" id="PS50850"/>
    </source>
</evidence>
<dbReference type="GeneID" id="41971526"/>
<comment type="similarity">
    <text evidence="2 7">Belongs to the major facilitator superfamily. Sugar transporter (TC 2.A.1.1) family.</text>
</comment>
<feature type="transmembrane region" description="Helical" evidence="8">
    <location>
        <begin position="216"/>
        <end position="233"/>
    </location>
</feature>
<evidence type="ECO:0000256" key="8">
    <source>
        <dbReference type="SAM" id="Phobius"/>
    </source>
</evidence>
<evidence type="ECO:0000256" key="7">
    <source>
        <dbReference type="RuleBase" id="RU003346"/>
    </source>
</evidence>
<accession>A0A507BBQ7</accession>
<dbReference type="OrthoDB" id="6133115at2759"/>
<comment type="caution">
    <text evidence="10">The sequence shown here is derived from an EMBL/GenBank/DDBJ whole genome shotgun (WGS) entry which is preliminary data.</text>
</comment>
<dbReference type="AlphaFoldDB" id="A0A507BBQ7"/>
<keyword evidence="4 8" id="KW-0812">Transmembrane</keyword>
<reference evidence="10 11" key="1">
    <citation type="submission" date="2019-06" db="EMBL/GenBank/DDBJ databases">
        <title>Draft genome sequence of the filamentous fungus Phialemoniopsis curvata isolated from diesel fuel.</title>
        <authorList>
            <person name="Varaljay V.A."/>
            <person name="Lyon W.J."/>
            <person name="Crouch A.L."/>
            <person name="Drake C.E."/>
            <person name="Hollomon J.M."/>
            <person name="Nadeau L.J."/>
            <person name="Nunn H.S."/>
            <person name="Stevenson B.S."/>
            <person name="Bojanowski C.L."/>
            <person name="Crookes-Goodson W.J."/>
        </authorList>
    </citation>
    <scope>NUCLEOTIDE SEQUENCE [LARGE SCALE GENOMIC DNA]</scope>
    <source>
        <strain evidence="10 11">D216</strain>
    </source>
</reference>
<keyword evidence="3 7" id="KW-0813">Transport</keyword>
<evidence type="ECO:0000313" key="10">
    <source>
        <dbReference type="EMBL" id="TPX16084.1"/>
    </source>
</evidence>
<feature type="transmembrane region" description="Helical" evidence="8">
    <location>
        <begin position="301"/>
        <end position="324"/>
    </location>
</feature>
<sequence length="525" mass="58290">MRTSVDNKQPASNVEDPRSETAMLHTLDERILELSHQSPPFYRNRNLLRLYLLIIPGCLVPAITLGFDSAMMNGLQAVPTWDTYFGKPRGAILGILNAIIALGCICATPFISMVGDRHGRRMGIFTGAIIMLIGGIIQGASVHIGMFLVSRFILGFGLVFANAYAPMLIAELSHPKDRQVATSLYQTSWYLGAVFAAWTTFGTFRIPNEWAWRIPSYLQGFPALIQAVGVWFLPESPRWQIARGKPEMAHDFLVKYHANGDAASELVNLEYKAMRAVIEAEVNNETGWKTLLATPGNRRRVLTLVLLGLFSQWSGNGLVSYYLARVLETVGIKDASTQNIINGCLMIFNWMTSVCSAFATAKLKRRTQFLTSAIGMLAVFSVQTLCAGLFNERGNRAAAHAVIAMLFIFYFFYNLAFNALLYSYPVEILPYPIRAKGFSILMFFGKAAVFVNVFLNPIGMQALGWKYYGVYVGVLAVEVVLIWKLFVETKGPSLEAIAARFDGDKTAVDSETLTKDLTRDEKETA</sequence>
<evidence type="ECO:0000256" key="4">
    <source>
        <dbReference type="ARBA" id="ARBA00022692"/>
    </source>
</evidence>
<protein>
    <recommendedName>
        <fullName evidence="9">Major facilitator superfamily (MFS) profile domain-containing protein</fullName>
    </recommendedName>
</protein>
<gene>
    <name evidence="10" type="ORF">E0L32_004079</name>
</gene>
<dbReference type="SUPFAM" id="SSF103473">
    <property type="entry name" value="MFS general substrate transporter"/>
    <property type="match status" value="1"/>
</dbReference>
<keyword evidence="11" id="KW-1185">Reference proteome</keyword>
<keyword evidence="6 8" id="KW-0472">Membrane</keyword>
<evidence type="ECO:0000256" key="1">
    <source>
        <dbReference type="ARBA" id="ARBA00004141"/>
    </source>
</evidence>
<feature type="transmembrane region" description="Helical" evidence="8">
    <location>
        <begin position="467"/>
        <end position="487"/>
    </location>
</feature>
<organism evidence="10 11">
    <name type="scientific">Thyridium curvatum</name>
    <dbReference type="NCBI Taxonomy" id="1093900"/>
    <lineage>
        <taxon>Eukaryota</taxon>
        <taxon>Fungi</taxon>
        <taxon>Dikarya</taxon>
        <taxon>Ascomycota</taxon>
        <taxon>Pezizomycotina</taxon>
        <taxon>Sordariomycetes</taxon>
        <taxon>Sordariomycetidae</taxon>
        <taxon>Thyridiales</taxon>
        <taxon>Thyridiaceae</taxon>
        <taxon>Thyridium</taxon>
    </lineage>
</organism>
<dbReference type="Pfam" id="PF00083">
    <property type="entry name" value="Sugar_tr"/>
    <property type="match status" value="1"/>
</dbReference>
<feature type="transmembrane region" description="Helical" evidence="8">
    <location>
        <begin position="152"/>
        <end position="172"/>
    </location>
</feature>
<feature type="transmembrane region" description="Helical" evidence="8">
    <location>
        <begin position="50"/>
        <end position="71"/>
    </location>
</feature>
<feature type="transmembrane region" description="Helical" evidence="8">
    <location>
        <begin position="123"/>
        <end position="146"/>
    </location>
</feature>